<protein>
    <submittedName>
        <fullName evidence="9">CusA/CzcA family heavy metal efflux RND transporter</fullName>
    </submittedName>
</protein>
<dbReference type="SUPFAM" id="SSF82693">
    <property type="entry name" value="Multidrug efflux transporter AcrB pore domain, PN1, PN2, PC1 and PC2 subdomains"/>
    <property type="match status" value="3"/>
</dbReference>
<dbReference type="GO" id="GO:0008324">
    <property type="term" value="F:monoatomic cation transmembrane transporter activity"/>
    <property type="evidence" value="ECO:0007669"/>
    <property type="project" value="InterPro"/>
</dbReference>
<dbReference type="Proteomes" id="UP000248863">
    <property type="component" value="Unassembled WGS sequence"/>
</dbReference>
<dbReference type="AlphaFoldDB" id="A0A327KTR4"/>
<reference evidence="9 10" key="1">
    <citation type="submission" date="2017-07" db="EMBL/GenBank/DDBJ databases">
        <title>Draft Genome Sequences of Select Purple Nonsulfur Bacteria.</title>
        <authorList>
            <person name="Lasarre B."/>
            <person name="Mckinlay J.B."/>
        </authorList>
    </citation>
    <scope>NUCLEOTIDE SEQUENCE [LARGE SCALE GENOMIC DNA]</scope>
    <source>
        <strain evidence="9 10">DSM 11907</strain>
    </source>
</reference>
<dbReference type="Gene3D" id="3.30.70.1430">
    <property type="entry name" value="Multidrug efflux transporter AcrB pore domain"/>
    <property type="match status" value="2"/>
</dbReference>
<dbReference type="SUPFAM" id="SSF82714">
    <property type="entry name" value="Multidrug efflux transporter AcrB TolC docking domain, DN and DC subdomains"/>
    <property type="match status" value="2"/>
</dbReference>
<feature type="transmembrane region" description="Helical" evidence="8">
    <location>
        <begin position="1006"/>
        <end position="1025"/>
    </location>
</feature>
<evidence type="ECO:0000256" key="2">
    <source>
        <dbReference type="ARBA" id="ARBA00010942"/>
    </source>
</evidence>
<evidence type="ECO:0000256" key="7">
    <source>
        <dbReference type="ARBA" id="ARBA00023136"/>
    </source>
</evidence>
<name>A0A327KTR4_9BRAD</name>
<feature type="transmembrane region" description="Helical" evidence="8">
    <location>
        <begin position="15"/>
        <end position="34"/>
    </location>
</feature>
<feature type="transmembrane region" description="Helical" evidence="8">
    <location>
        <begin position="361"/>
        <end position="381"/>
    </location>
</feature>
<feature type="transmembrane region" description="Helical" evidence="8">
    <location>
        <begin position="978"/>
        <end position="1000"/>
    </location>
</feature>
<feature type="transmembrane region" description="Helical" evidence="8">
    <location>
        <begin position="437"/>
        <end position="460"/>
    </location>
</feature>
<feature type="transmembrane region" description="Helical" evidence="8">
    <location>
        <begin position="877"/>
        <end position="896"/>
    </location>
</feature>
<organism evidence="9 10">
    <name type="scientific">Rhodoplanes elegans</name>
    <dbReference type="NCBI Taxonomy" id="29408"/>
    <lineage>
        <taxon>Bacteria</taxon>
        <taxon>Pseudomonadati</taxon>
        <taxon>Pseudomonadota</taxon>
        <taxon>Alphaproteobacteria</taxon>
        <taxon>Hyphomicrobiales</taxon>
        <taxon>Nitrobacteraceae</taxon>
        <taxon>Rhodoplanes</taxon>
    </lineage>
</organism>
<comment type="similarity">
    <text evidence="2">Belongs to the resistance-nodulation-cell division (RND) (TC 2.A.6) family.</text>
</comment>
<keyword evidence="5 8" id="KW-0812">Transmembrane</keyword>
<dbReference type="NCBIfam" id="TIGR00914">
    <property type="entry name" value="2A0601"/>
    <property type="match status" value="1"/>
</dbReference>
<dbReference type="Gene3D" id="3.30.70.1440">
    <property type="entry name" value="Multidrug efflux transporter AcrB pore domain"/>
    <property type="match status" value="1"/>
</dbReference>
<gene>
    <name evidence="9" type="ORF">CH338_03380</name>
</gene>
<dbReference type="PRINTS" id="PR00702">
    <property type="entry name" value="ACRIFLAVINRP"/>
</dbReference>
<feature type="transmembrane region" description="Helical" evidence="8">
    <location>
        <begin position="929"/>
        <end position="953"/>
    </location>
</feature>
<proteinExistence type="inferred from homology"/>
<comment type="subcellular location">
    <subcellularLocation>
        <location evidence="1">Cell membrane</location>
        <topology evidence="1">Multi-pass membrane protein</topology>
    </subcellularLocation>
</comment>
<dbReference type="PANTHER" id="PTHR32063:SF12">
    <property type="entry name" value="CATION EFFLUX SYSTEM PROTEIN"/>
    <property type="match status" value="1"/>
</dbReference>
<evidence type="ECO:0000256" key="8">
    <source>
        <dbReference type="SAM" id="Phobius"/>
    </source>
</evidence>
<accession>A0A327KTR4</accession>
<feature type="transmembrane region" description="Helical" evidence="8">
    <location>
        <begin position="335"/>
        <end position="354"/>
    </location>
</feature>
<evidence type="ECO:0000256" key="4">
    <source>
        <dbReference type="ARBA" id="ARBA00022475"/>
    </source>
</evidence>
<dbReference type="InterPro" id="IPR001036">
    <property type="entry name" value="Acrflvin-R"/>
</dbReference>
<dbReference type="Gene3D" id="3.30.2090.10">
    <property type="entry name" value="Multidrug efflux transporter AcrB TolC docking domain, DN and DC subdomains"/>
    <property type="match status" value="2"/>
</dbReference>
<dbReference type="InterPro" id="IPR004763">
    <property type="entry name" value="CusA-like"/>
</dbReference>
<evidence type="ECO:0000313" key="10">
    <source>
        <dbReference type="Proteomes" id="UP000248863"/>
    </source>
</evidence>
<keyword evidence="6 8" id="KW-1133">Transmembrane helix</keyword>
<keyword evidence="3" id="KW-0813">Transport</keyword>
<evidence type="ECO:0000256" key="6">
    <source>
        <dbReference type="ARBA" id="ARBA00022989"/>
    </source>
</evidence>
<keyword evidence="4" id="KW-1003">Cell membrane</keyword>
<feature type="transmembrane region" description="Helical" evidence="8">
    <location>
        <begin position="387"/>
        <end position="406"/>
    </location>
</feature>
<evidence type="ECO:0000256" key="3">
    <source>
        <dbReference type="ARBA" id="ARBA00022448"/>
    </source>
</evidence>
<sequence length="1053" mass="114120">MLRQLIAFCLSRRPLVMIAYAAFLGIGFVAFLNLNIEAYPDPAPPIIEIIAQRPGQSPEEMERYVTIPIEVAVASTPGLKFIRSNTVYALSFIRLQFEYGRDYHFVRQQALNRLKDAELPEGVQPVISPAGTISEIFRYELVGPPGMSVMELKTLQDWVVERRLRIVPGVSDVLVLGGKTKEIQAEIDMVRMMAHGITMPQIIQAISAGNSNVGGRTIAMGEQQVNVRGIGVATSLDDIRNIVLTQQGGAPVMLSDVANVQIGFTPRLGMAGRDDKTDVVTGIVLMQKFERTMDVVKRVREAVEKINTDGSLPPGVKIVPFYDRGDLVAVTVNTVLHNMLFGIALIFLIQWVFLGNLRCALIVAGTIPVALFLAVIITVLQGESANLLSVGAIDLGIIIDATVIMLENIYRHLAHHHPSVPSASGTSQRLGDKLHRVLVAAVEVDKAILFSVLITIAAFIPLFTMRGVEGQIFGPMARTYTYALLGAVIATFTVTPVLSSILLPERVAEVETLLVRGLRTVYMAILPRAVRHYRIAVTVAVAFLALCSVAGMRLGTEFLPKLEEGNLWVRAMMPPTITLEAGIDTVARIRDVIRSYPPVRTVFSEQGRGDDGTDPDGSFLAEFFVPLKPFEEWPKGMTKEDLVKALSERLNREFVGIDFNFSQYIQDNIEEAVSGVKGENSIKIFGRDLVELERLSRSVKSEIGKVPGVTDPAAFSLLGQPNLIIRIDRAKAARYGFSIADINAVVQAAIGGQQVARVYEGEMNFALTVRLAPEYRANVDAIRSIPVALPNADPKLPTSYVPLGELGEVKLVTGAAYIYRENSQRFVPLKYSVRGRDLGSTVEEAQEKIAEKVPLPGGYKMEWSGEFGALQEAKARLALIIPLSLLMILMLLYSLFNSVRDSLLALSGIPFAVAGGIIGLYVAGLNASVSAAVGFISLFGVSAMDGILLVSYIRRALEQGQGTEEAIVGAAETRMRQIFMTGFSACIGLVPAAISTGIGAQVQQPLAAVIVGGMLLSPICSLLVIPSLSRLVMPEVKPREALPGATPAPTPAH</sequence>
<keyword evidence="10" id="KW-1185">Reference proteome</keyword>
<dbReference type="Pfam" id="PF00873">
    <property type="entry name" value="ACR_tran"/>
    <property type="match status" value="1"/>
</dbReference>
<dbReference type="RefSeq" id="WP_111355627.1">
    <property type="nucleotide sequence ID" value="NZ_NHSK01000150.1"/>
</dbReference>
<dbReference type="OrthoDB" id="9758757at2"/>
<feature type="transmembrane region" description="Helical" evidence="8">
    <location>
        <begin position="903"/>
        <end position="923"/>
    </location>
</feature>
<dbReference type="Gene3D" id="1.20.1640.10">
    <property type="entry name" value="Multidrug efflux transporter AcrB transmembrane domain"/>
    <property type="match status" value="2"/>
</dbReference>
<evidence type="ECO:0000256" key="1">
    <source>
        <dbReference type="ARBA" id="ARBA00004651"/>
    </source>
</evidence>
<evidence type="ECO:0000313" key="9">
    <source>
        <dbReference type="EMBL" id="RAI41354.1"/>
    </source>
</evidence>
<dbReference type="GO" id="GO:0005886">
    <property type="term" value="C:plasma membrane"/>
    <property type="evidence" value="ECO:0007669"/>
    <property type="project" value="UniProtKB-SubCell"/>
</dbReference>
<feature type="transmembrane region" description="Helical" evidence="8">
    <location>
        <begin position="533"/>
        <end position="552"/>
    </location>
</feature>
<dbReference type="Gene3D" id="3.30.70.1320">
    <property type="entry name" value="Multidrug efflux transporter AcrB pore domain like"/>
    <property type="match status" value="1"/>
</dbReference>
<dbReference type="InterPro" id="IPR027463">
    <property type="entry name" value="AcrB_DN_DC_subdom"/>
</dbReference>
<feature type="transmembrane region" description="Helical" evidence="8">
    <location>
        <begin position="480"/>
        <end position="503"/>
    </location>
</feature>
<keyword evidence="7 8" id="KW-0472">Membrane</keyword>
<comment type="caution">
    <text evidence="9">The sequence shown here is derived from an EMBL/GenBank/DDBJ whole genome shotgun (WGS) entry which is preliminary data.</text>
</comment>
<evidence type="ECO:0000256" key="5">
    <source>
        <dbReference type="ARBA" id="ARBA00022692"/>
    </source>
</evidence>
<dbReference type="PANTHER" id="PTHR32063">
    <property type="match status" value="1"/>
</dbReference>
<dbReference type="SUPFAM" id="SSF82866">
    <property type="entry name" value="Multidrug efflux transporter AcrB transmembrane domain"/>
    <property type="match status" value="2"/>
</dbReference>
<dbReference type="GO" id="GO:0042910">
    <property type="term" value="F:xenobiotic transmembrane transporter activity"/>
    <property type="evidence" value="ECO:0007669"/>
    <property type="project" value="TreeGrafter"/>
</dbReference>
<dbReference type="EMBL" id="NPEU01000019">
    <property type="protein sequence ID" value="RAI41354.1"/>
    <property type="molecule type" value="Genomic_DNA"/>
</dbReference>